<name>A0ABD2M898_9BILA</name>
<comment type="caution">
    <text evidence="2">The sequence shown here is derived from an EMBL/GenBank/DDBJ whole genome shotgun (WGS) entry which is preliminary data.</text>
</comment>
<accession>A0ABD2M898</accession>
<dbReference type="AlphaFoldDB" id="A0ABD2M898"/>
<evidence type="ECO:0000313" key="3">
    <source>
        <dbReference type="Proteomes" id="UP001620626"/>
    </source>
</evidence>
<reference evidence="2 3" key="1">
    <citation type="submission" date="2024-10" db="EMBL/GenBank/DDBJ databases">
        <authorList>
            <person name="Kim D."/>
        </authorList>
    </citation>
    <scope>NUCLEOTIDE SEQUENCE [LARGE SCALE GENOMIC DNA]</scope>
    <source>
        <strain evidence="2">BH-2024</strain>
    </source>
</reference>
<keyword evidence="3" id="KW-1185">Reference proteome</keyword>
<sequence>MNGYPSLKKRISRSLVRIPSNIRRSLSSSNNNNARDTSHSRCSPRQTPTQRENGNGNGNGGTKTDRESQGQSELLNQYEIELVRCTLNRSLFKSLLARCAAQAHEIEVFDVQSLAQFCPRAVQVGDGVTRFFERVSIAFGQCTNYAELEQTLFEMCQANGQMHYRMKVWFQAENWLCVKHSVVDTILMANSNLKRRGPRSAGDLSLMTPRLKKHSFHSETFDRYDRRECIEVVWMKLMQAVITWMKQGFLEAAMCAKEEQDEEL</sequence>
<dbReference type="Proteomes" id="UP001620626">
    <property type="component" value="Unassembled WGS sequence"/>
</dbReference>
<protein>
    <submittedName>
        <fullName evidence="2">Uncharacterized protein</fullName>
    </submittedName>
</protein>
<organism evidence="2 3">
    <name type="scientific">Heterodera trifolii</name>
    <dbReference type="NCBI Taxonomy" id="157864"/>
    <lineage>
        <taxon>Eukaryota</taxon>
        <taxon>Metazoa</taxon>
        <taxon>Ecdysozoa</taxon>
        <taxon>Nematoda</taxon>
        <taxon>Chromadorea</taxon>
        <taxon>Rhabditida</taxon>
        <taxon>Tylenchina</taxon>
        <taxon>Tylenchomorpha</taxon>
        <taxon>Tylenchoidea</taxon>
        <taxon>Heteroderidae</taxon>
        <taxon>Heteroderinae</taxon>
        <taxon>Heterodera</taxon>
    </lineage>
</organism>
<proteinExistence type="predicted"/>
<dbReference type="Gene3D" id="1.10.490.10">
    <property type="entry name" value="Globins"/>
    <property type="match status" value="1"/>
</dbReference>
<feature type="compositionally biased region" description="Polar residues" evidence="1">
    <location>
        <begin position="40"/>
        <end position="52"/>
    </location>
</feature>
<gene>
    <name evidence="2" type="ORF">niasHT_006810</name>
</gene>
<dbReference type="InterPro" id="IPR012292">
    <property type="entry name" value="Globin/Proto"/>
</dbReference>
<evidence type="ECO:0000313" key="2">
    <source>
        <dbReference type="EMBL" id="KAL3123267.1"/>
    </source>
</evidence>
<dbReference type="EMBL" id="JBICBT010000106">
    <property type="protein sequence ID" value="KAL3123267.1"/>
    <property type="molecule type" value="Genomic_DNA"/>
</dbReference>
<feature type="region of interest" description="Disordered" evidence="1">
    <location>
        <begin position="18"/>
        <end position="71"/>
    </location>
</feature>
<evidence type="ECO:0000256" key="1">
    <source>
        <dbReference type="SAM" id="MobiDB-lite"/>
    </source>
</evidence>
<feature type="compositionally biased region" description="Low complexity" evidence="1">
    <location>
        <begin position="20"/>
        <end position="33"/>
    </location>
</feature>